<dbReference type="InterPro" id="IPR050203">
    <property type="entry name" value="Trp-tRNA_synthetase"/>
</dbReference>
<comment type="similarity">
    <text evidence="1 8 9">Belongs to the class-I aminoacyl-tRNA synthetase family.</text>
</comment>
<feature type="binding site" evidence="8">
    <location>
        <begin position="10"/>
        <end position="12"/>
    </location>
    <ligand>
        <name>ATP</name>
        <dbReference type="ChEBI" id="CHEBI:30616"/>
    </ligand>
</feature>
<dbReference type="PANTHER" id="PTHR43766">
    <property type="entry name" value="TRYPTOPHAN--TRNA LIGASE, MITOCHONDRIAL"/>
    <property type="match status" value="1"/>
</dbReference>
<dbReference type="Proteomes" id="UP000178744">
    <property type="component" value="Unassembled WGS sequence"/>
</dbReference>
<keyword evidence="4 8" id="KW-0067">ATP-binding</keyword>
<dbReference type="InterPro" id="IPR014729">
    <property type="entry name" value="Rossmann-like_a/b/a_fold"/>
</dbReference>
<feature type="binding site" evidence="8">
    <location>
        <position position="185"/>
    </location>
    <ligand>
        <name>ATP</name>
        <dbReference type="ChEBI" id="CHEBI:30616"/>
    </ligand>
</feature>
<evidence type="ECO:0000256" key="7">
    <source>
        <dbReference type="ARBA" id="ARBA00049929"/>
    </source>
</evidence>
<dbReference type="CDD" id="cd00806">
    <property type="entry name" value="TrpRS_core"/>
    <property type="match status" value="1"/>
</dbReference>
<comment type="caution">
    <text evidence="10">The sequence shown here is derived from an EMBL/GenBank/DDBJ whole genome shotgun (WGS) entry which is preliminary data.</text>
</comment>
<evidence type="ECO:0000313" key="11">
    <source>
        <dbReference type="Proteomes" id="UP000178744"/>
    </source>
</evidence>
<dbReference type="InterPro" id="IPR002306">
    <property type="entry name" value="Trp-tRNA-ligase"/>
</dbReference>
<feature type="binding site" evidence="8">
    <location>
        <begin position="194"/>
        <end position="198"/>
    </location>
    <ligand>
        <name>ATP</name>
        <dbReference type="ChEBI" id="CHEBI:30616"/>
    </ligand>
</feature>
<evidence type="ECO:0000256" key="6">
    <source>
        <dbReference type="ARBA" id="ARBA00023146"/>
    </source>
</evidence>
<gene>
    <name evidence="8" type="primary">trpS</name>
    <name evidence="10" type="ORF">A3B23_00260</name>
</gene>
<dbReference type="Gene3D" id="3.40.50.620">
    <property type="entry name" value="HUPs"/>
    <property type="match status" value="1"/>
</dbReference>
<comment type="subcellular location">
    <subcellularLocation>
        <location evidence="8">Cytoplasm</location>
    </subcellularLocation>
</comment>
<keyword evidence="8" id="KW-0963">Cytoplasm</keyword>
<comment type="function">
    <text evidence="8">Catalyzes the attachment of tryptophan to tRNA(Trp).</text>
</comment>
<feature type="binding site" evidence="8">
    <location>
        <position position="135"/>
    </location>
    <ligand>
        <name>L-tryptophan</name>
        <dbReference type="ChEBI" id="CHEBI:57912"/>
    </ligand>
</feature>
<dbReference type="EC" id="6.1.1.2" evidence="8"/>
<keyword evidence="2 8" id="KW-0436">Ligase</keyword>
<evidence type="ECO:0000256" key="8">
    <source>
        <dbReference type="HAMAP-Rule" id="MF_00140"/>
    </source>
</evidence>
<dbReference type="EMBL" id="MHIY01000003">
    <property type="protein sequence ID" value="OGY60321.1"/>
    <property type="molecule type" value="Genomic_DNA"/>
</dbReference>
<organism evidence="10 11">
    <name type="scientific">Candidatus Colwellbacteria bacterium RIFCSPLOWO2_01_FULL_48_10</name>
    <dbReference type="NCBI Taxonomy" id="1797690"/>
    <lineage>
        <taxon>Bacteria</taxon>
        <taxon>Candidatus Colwelliibacteriota</taxon>
    </lineage>
</organism>
<proteinExistence type="inferred from homology"/>
<dbReference type="SUPFAM" id="SSF52374">
    <property type="entry name" value="Nucleotidylyl transferase"/>
    <property type="match status" value="1"/>
</dbReference>
<dbReference type="PRINTS" id="PR01039">
    <property type="entry name" value="TRNASYNTHTRP"/>
</dbReference>
<dbReference type="GO" id="GO:0004830">
    <property type="term" value="F:tryptophan-tRNA ligase activity"/>
    <property type="evidence" value="ECO:0007669"/>
    <property type="project" value="UniProtKB-UniRule"/>
</dbReference>
<keyword evidence="3 8" id="KW-0547">Nucleotide-binding</keyword>
<name>A0A1G1Z6S1_9BACT</name>
<dbReference type="InterPro" id="IPR024109">
    <property type="entry name" value="Trp-tRNA-ligase_bac-type"/>
</dbReference>
<feature type="short sequence motif" description="'KMSKS' region" evidence="8">
    <location>
        <begin position="194"/>
        <end position="198"/>
    </location>
</feature>
<dbReference type="GO" id="GO:0005524">
    <property type="term" value="F:ATP binding"/>
    <property type="evidence" value="ECO:0007669"/>
    <property type="project" value="UniProtKB-UniRule"/>
</dbReference>
<evidence type="ECO:0000256" key="1">
    <source>
        <dbReference type="ARBA" id="ARBA00005594"/>
    </source>
</evidence>
<evidence type="ECO:0000256" key="5">
    <source>
        <dbReference type="ARBA" id="ARBA00022917"/>
    </source>
</evidence>
<dbReference type="GO" id="GO:0005737">
    <property type="term" value="C:cytoplasm"/>
    <property type="evidence" value="ECO:0007669"/>
    <property type="project" value="UniProtKB-SubCell"/>
</dbReference>
<accession>A0A1G1Z6S1</accession>
<dbReference type="NCBIfam" id="TIGR00233">
    <property type="entry name" value="trpS"/>
    <property type="match status" value="1"/>
</dbReference>
<evidence type="ECO:0000256" key="2">
    <source>
        <dbReference type="ARBA" id="ARBA00022598"/>
    </source>
</evidence>
<feature type="binding site" evidence="8">
    <location>
        <begin position="147"/>
        <end position="149"/>
    </location>
    <ligand>
        <name>ATP</name>
        <dbReference type="ChEBI" id="CHEBI:30616"/>
    </ligand>
</feature>
<evidence type="ECO:0000256" key="3">
    <source>
        <dbReference type="ARBA" id="ARBA00022741"/>
    </source>
</evidence>
<dbReference type="InterPro" id="IPR002305">
    <property type="entry name" value="aa-tRNA-synth_Ic"/>
</dbReference>
<comment type="caution">
    <text evidence="8">Lacks conserved residue(s) required for the propagation of feature annotation.</text>
</comment>
<dbReference type="FunFam" id="1.10.240.10:FF:000002">
    <property type="entry name" value="Tryptophan--tRNA ligase"/>
    <property type="match status" value="1"/>
</dbReference>
<evidence type="ECO:0000256" key="4">
    <source>
        <dbReference type="ARBA" id="ARBA00022840"/>
    </source>
</evidence>
<evidence type="ECO:0000313" key="10">
    <source>
        <dbReference type="EMBL" id="OGY60321.1"/>
    </source>
</evidence>
<evidence type="ECO:0000256" key="9">
    <source>
        <dbReference type="RuleBase" id="RU363036"/>
    </source>
</evidence>
<reference evidence="10 11" key="1">
    <citation type="journal article" date="2016" name="Nat. Commun.">
        <title>Thousands of microbial genomes shed light on interconnected biogeochemical processes in an aquifer system.</title>
        <authorList>
            <person name="Anantharaman K."/>
            <person name="Brown C.T."/>
            <person name="Hug L.A."/>
            <person name="Sharon I."/>
            <person name="Castelle C.J."/>
            <person name="Probst A.J."/>
            <person name="Thomas B.C."/>
            <person name="Singh A."/>
            <person name="Wilkins M.J."/>
            <person name="Karaoz U."/>
            <person name="Brodie E.L."/>
            <person name="Williams K.H."/>
            <person name="Hubbard S.S."/>
            <person name="Banfield J.F."/>
        </authorList>
    </citation>
    <scope>NUCLEOTIDE SEQUENCE [LARGE SCALE GENOMIC DNA]</scope>
</reference>
<dbReference type="HAMAP" id="MF_00140_B">
    <property type="entry name" value="Trp_tRNA_synth_B"/>
    <property type="match status" value="1"/>
</dbReference>
<dbReference type="Pfam" id="PF00579">
    <property type="entry name" value="tRNA-synt_1b"/>
    <property type="match status" value="1"/>
</dbReference>
<dbReference type="STRING" id="1797690.A3B23_00260"/>
<feature type="binding site" evidence="8">
    <location>
        <begin position="18"/>
        <end position="19"/>
    </location>
    <ligand>
        <name>ATP</name>
        <dbReference type="ChEBI" id="CHEBI:30616"/>
    </ligand>
</feature>
<comment type="subunit">
    <text evidence="8">Homodimer.</text>
</comment>
<sequence>MKPVIVSGIKPTGRTHIGNYLGMAKLAAELQNSGKYEPLFFIADYHAMTEKVPASEMTRQTLEIAADLIASGIDPKKSVLFVQSHVPEHANLAWILSTVTSMGDLERMVEYKEKVADGQTPNAGLFNYPVLMAADILIYKAGVVPVGEDQRQHLELTRAIARNFNARFGETFPEPKAAHTSAPRVMSLDDASRKMSKSIASGCIYLTDTPDEIRAKVARAQTDSMSEVGYDPEKRPAIANLLRIYSEFSGKPIETIVAEFKGKKYVEFKTALAEVIIAALIPFQEKRAELLKNPKKLASILASGAKKASKIAEATMKEVREKTGLI</sequence>
<protein>
    <recommendedName>
        <fullName evidence="8">Tryptophan--tRNA ligase</fullName>
        <ecNumber evidence="8">6.1.1.2</ecNumber>
    </recommendedName>
    <alternativeName>
        <fullName evidence="8">Tryptophanyl-tRNA synthetase</fullName>
        <shortName evidence="8">TrpRS</shortName>
    </alternativeName>
</protein>
<dbReference type="GO" id="GO:0006436">
    <property type="term" value="P:tryptophanyl-tRNA aminoacylation"/>
    <property type="evidence" value="ECO:0007669"/>
    <property type="project" value="UniProtKB-UniRule"/>
</dbReference>
<keyword evidence="6 8" id="KW-0030">Aminoacyl-tRNA synthetase</keyword>
<dbReference type="PANTHER" id="PTHR43766:SF1">
    <property type="entry name" value="TRYPTOPHAN--TRNA LIGASE, MITOCHONDRIAL"/>
    <property type="match status" value="1"/>
</dbReference>
<dbReference type="Gene3D" id="1.10.240.10">
    <property type="entry name" value="Tyrosyl-Transfer RNA Synthetase"/>
    <property type="match status" value="1"/>
</dbReference>
<keyword evidence="5 8" id="KW-0648">Protein biosynthesis</keyword>
<dbReference type="AlphaFoldDB" id="A0A1G1Z6S1"/>
<comment type="catalytic activity">
    <reaction evidence="7 8">
        <text>tRNA(Trp) + L-tryptophan + ATP = L-tryptophyl-tRNA(Trp) + AMP + diphosphate + H(+)</text>
        <dbReference type="Rhea" id="RHEA:24080"/>
        <dbReference type="Rhea" id="RHEA-COMP:9671"/>
        <dbReference type="Rhea" id="RHEA-COMP:9705"/>
        <dbReference type="ChEBI" id="CHEBI:15378"/>
        <dbReference type="ChEBI" id="CHEBI:30616"/>
        <dbReference type="ChEBI" id="CHEBI:33019"/>
        <dbReference type="ChEBI" id="CHEBI:57912"/>
        <dbReference type="ChEBI" id="CHEBI:78442"/>
        <dbReference type="ChEBI" id="CHEBI:78535"/>
        <dbReference type="ChEBI" id="CHEBI:456215"/>
        <dbReference type="EC" id="6.1.1.2"/>
    </reaction>
</comment>